<feature type="region of interest" description="Disordered" evidence="1">
    <location>
        <begin position="258"/>
        <end position="278"/>
    </location>
</feature>
<gene>
    <name evidence="3" type="ORF">C2E21_5945</name>
</gene>
<proteinExistence type="predicted"/>
<keyword evidence="2" id="KW-1133">Transmembrane helix</keyword>
<organism evidence="3 4">
    <name type="scientific">Chlorella sorokiniana</name>
    <name type="common">Freshwater green alga</name>
    <dbReference type="NCBI Taxonomy" id="3076"/>
    <lineage>
        <taxon>Eukaryota</taxon>
        <taxon>Viridiplantae</taxon>
        <taxon>Chlorophyta</taxon>
        <taxon>core chlorophytes</taxon>
        <taxon>Trebouxiophyceae</taxon>
        <taxon>Chlorellales</taxon>
        <taxon>Chlorellaceae</taxon>
        <taxon>Chlorella clade</taxon>
        <taxon>Chlorella</taxon>
    </lineage>
</organism>
<protein>
    <submittedName>
        <fullName evidence="3">Membrane permease</fullName>
    </submittedName>
</protein>
<dbReference type="OrthoDB" id="5586934at2759"/>
<feature type="transmembrane region" description="Helical" evidence="2">
    <location>
        <begin position="58"/>
        <end position="76"/>
    </location>
</feature>
<keyword evidence="2" id="KW-0472">Membrane</keyword>
<dbReference type="PANTHER" id="PTHR33802:SF1">
    <property type="entry name" value="XK-RELATED PROTEIN"/>
    <property type="match status" value="1"/>
</dbReference>
<dbReference type="PANTHER" id="PTHR33802">
    <property type="entry name" value="SI:CH211-161H7.5-RELATED"/>
    <property type="match status" value="1"/>
</dbReference>
<accession>A0A2P6TMM4</accession>
<sequence>MDIWQPNSQAPARPLRIATLGAYAVFIAINVASSAGLLGPTNAEVSAKFQVPLTPAGWAFSIWGLIFVLEGWGAAYQYIDLDYDADGFKARFVNATNLNWIVAWAACCAWQLAFVQQTPGGMWLALAAIVTAFLAMGRALVQLYSVKERFGPAPSLPLYCAFFLGTTINTAWLSVAASVQLLISLRLSFGPHLEAAAVLAAAVFTCLGAAALIREHDTAYGLTLVWALVAVFEHTDSTPVHRTALAAIVAIPNSTAEAAASNPTTDPTPGGNATVKGAASGGAAAGSVCNPASLNSTKPVPCTDEQEADALNDLMIDTPSSSDPLAAVFDTSTCDPADPQGYTQPVDLADSSLLEVVIAVSDDFLMAAGNDSYWMTACEGDFTHDPFNACQVPRSLSAPPEEPTVYKVQLKLSCAEGVNDTIALEATAALGPAPDGNLTVSAITWQQIPLPGVGQ</sequence>
<feature type="transmembrane region" description="Helical" evidence="2">
    <location>
        <begin position="195"/>
        <end position="213"/>
    </location>
</feature>
<keyword evidence="4" id="KW-1185">Reference proteome</keyword>
<dbReference type="EMBL" id="LHPG02000011">
    <property type="protein sequence ID" value="PRW45576.1"/>
    <property type="molecule type" value="Genomic_DNA"/>
</dbReference>
<comment type="caution">
    <text evidence="3">The sequence shown here is derived from an EMBL/GenBank/DDBJ whole genome shotgun (WGS) entry which is preliminary data.</text>
</comment>
<reference evidence="3 4" key="1">
    <citation type="journal article" date="2018" name="Plant J.">
        <title>Genome sequences of Chlorella sorokiniana UTEX 1602 and Micractinium conductrix SAG 241.80: implications to maltose excretion by a green alga.</title>
        <authorList>
            <person name="Arriola M.B."/>
            <person name="Velmurugan N."/>
            <person name="Zhang Y."/>
            <person name="Plunkett M.H."/>
            <person name="Hondzo H."/>
            <person name="Barney B.M."/>
        </authorList>
    </citation>
    <scope>NUCLEOTIDE SEQUENCE [LARGE SCALE GENOMIC DNA]</scope>
    <source>
        <strain evidence="4">UTEX 1602</strain>
    </source>
</reference>
<feature type="transmembrane region" description="Helical" evidence="2">
    <location>
        <begin position="20"/>
        <end position="38"/>
    </location>
</feature>
<evidence type="ECO:0000256" key="1">
    <source>
        <dbReference type="SAM" id="MobiDB-lite"/>
    </source>
</evidence>
<evidence type="ECO:0000313" key="4">
    <source>
        <dbReference type="Proteomes" id="UP000239899"/>
    </source>
</evidence>
<evidence type="ECO:0000256" key="2">
    <source>
        <dbReference type="SAM" id="Phobius"/>
    </source>
</evidence>
<feature type="transmembrane region" description="Helical" evidence="2">
    <location>
        <begin position="121"/>
        <end position="144"/>
    </location>
</feature>
<feature type="transmembrane region" description="Helical" evidence="2">
    <location>
        <begin position="97"/>
        <end position="115"/>
    </location>
</feature>
<feature type="transmembrane region" description="Helical" evidence="2">
    <location>
        <begin position="156"/>
        <end position="183"/>
    </location>
</feature>
<feature type="compositionally biased region" description="Polar residues" evidence="1">
    <location>
        <begin position="258"/>
        <end position="267"/>
    </location>
</feature>
<dbReference type="Proteomes" id="UP000239899">
    <property type="component" value="Unassembled WGS sequence"/>
</dbReference>
<dbReference type="AlphaFoldDB" id="A0A2P6TMM4"/>
<evidence type="ECO:0000313" key="3">
    <source>
        <dbReference type="EMBL" id="PRW45576.1"/>
    </source>
</evidence>
<name>A0A2P6TMM4_CHLSO</name>
<keyword evidence="2" id="KW-0812">Transmembrane</keyword>